<evidence type="ECO:0000256" key="4">
    <source>
        <dbReference type="RuleBase" id="RU003476"/>
    </source>
</evidence>
<dbReference type="EMBL" id="PDJE01000001">
    <property type="protein sequence ID" value="PFG29660.1"/>
    <property type="molecule type" value="Genomic_DNA"/>
</dbReference>
<evidence type="ECO:0000256" key="3">
    <source>
        <dbReference type="ARBA" id="ARBA00022801"/>
    </source>
</evidence>
<dbReference type="PROSITE" id="PS51462">
    <property type="entry name" value="NUDIX"/>
    <property type="match status" value="1"/>
</dbReference>
<feature type="domain" description="Nudix hydrolase" evidence="5">
    <location>
        <begin position="4"/>
        <end position="140"/>
    </location>
</feature>
<sequence length="140" mass="15323">MGMDMRVAAYGVIIDDGRMLLSHWNEGGRQAWTLPGGGLEPGEHPADAAVREIREETGYDAKLDGVLGVDSMIIPAVARFAAGADRPLQALRIVYRARVVGGTLTYELDGSTDYAEWHYLDAVESLHRVELVNVALRMLD</sequence>
<comment type="similarity">
    <text evidence="2 4">Belongs to the Nudix hydrolase family.</text>
</comment>
<dbReference type="AlphaFoldDB" id="A0A2A9DUN6"/>
<evidence type="ECO:0000259" key="5">
    <source>
        <dbReference type="PROSITE" id="PS51462"/>
    </source>
</evidence>
<evidence type="ECO:0000256" key="2">
    <source>
        <dbReference type="ARBA" id="ARBA00005582"/>
    </source>
</evidence>
<dbReference type="Proteomes" id="UP000221369">
    <property type="component" value="Unassembled WGS sequence"/>
</dbReference>
<dbReference type="GO" id="GO:0016787">
    <property type="term" value="F:hydrolase activity"/>
    <property type="evidence" value="ECO:0007669"/>
    <property type="project" value="UniProtKB-KW"/>
</dbReference>
<dbReference type="InterPro" id="IPR015797">
    <property type="entry name" value="NUDIX_hydrolase-like_dom_sf"/>
</dbReference>
<evidence type="ECO:0000313" key="6">
    <source>
        <dbReference type="EMBL" id="PFG29660.1"/>
    </source>
</evidence>
<comment type="caution">
    <text evidence="6">The sequence shown here is derived from an EMBL/GenBank/DDBJ whole genome shotgun (WGS) entry which is preliminary data.</text>
</comment>
<dbReference type="InterPro" id="IPR020084">
    <property type="entry name" value="NUDIX_hydrolase_CS"/>
</dbReference>
<name>A0A2A9DUN6_9MICO</name>
<dbReference type="CDD" id="cd02883">
    <property type="entry name" value="NUDIX_Hydrolase"/>
    <property type="match status" value="1"/>
</dbReference>
<dbReference type="PANTHER" id="PTHR43046">
    <property type="entry name" value="GDP-MANNOSE MANNOSYL HYDROLASE"/>
    <property type="match status" value="1"/>
</dbReference>
<dbReference type="InterPro" id="IPR020476">
    <property type="entry name" value="Nudix_hydrolase"/>
</dbReference>
<dbReference type="PANTHER" id="PTHR43046:SF16">
    <property type="entry name" value="ADP-RIBOSE PYROPHOSPHATASE YJHB-RELATED"/>
    <property type="match status" value="1"/>
</dbReference>
<gene>
    <name evidence="6" type="ORF">ATJ78_0572</name>
</gene>
<dbReference type="Pfam" id="PF00293">
    <property type="entry name" value="NUDIX"/>
    <property type="match status" value="1"/>
</dbReference>
<evidence type="ECO:0000256" key="1">
    <source>
        <dbReference type="ARBA" id="ARBA00001946"/>
    </source>
</evidence>
<dbReference type="SUPFAM" id="SSF55811">
    <property type="entry name" value="Nudix"/>
    <property type="match status" value="1"/>
</dbReference>
<reference evidence="6 7" key="1">
    <citation type="submission" date="2017-10" db="EMBL/GenBank/DDBJ databases">
        <title>Sequencing the genomes of 1000 actinobacteria strains.</title>
        <authorList>
            <person name="Klenk H.-P."/>
        </authorList>
    </citation>
    <scope>NUCLEOTIDE SEQUENCE [LARGE SCALE GENOMIC DNA]</scope>
    <source>
        <strain evidence="6 7">DSM 21798</strain>
    </source>
</reference>
<accession>A0A2A9DUN6</accession>
<proteinExistence type="inferred from homology"/>
<dbReference type="Gene3D" id="3.90.79.10">
    <property type="entry name" value="Nucleoside Triphosphate Pyrophosphohydrolase"/>
    <property type="match status" value="1"/>
</dbReference>
<dbReference type="PRINTS" id="PR00502">
    <property type="entry name" value="NUDIXFAMILY"/>
</dbReference>
<organism evidence="6 7">
    <name type="scientific">Paramicrobacterium agarici</name>
    <dbReference type="NCBI Taxonomy" id="630514"/>
    <lineage>
        <taxon>Bacteria</taxon>
        <taxon>Bacillati</taxon>
        <taxon>Actinomycetota</taxon>
        <taxon>Actinomycetes</taxon>
        <taxon>Micrococcales</taxon>
        <taxon>Microbacteriaceae</taxon>
        <taxon>Paramicrobacterium</taxon>
    </lineage>
</organism>
<dbReference type="PROSITE" id="PS00893">
    <property type="entry name" value="NUDIX_BOX"/>
    <property type="match status" value="1"/>
</dbReference>
<keyword evidence="7" id="KW-1185">Reference proteome</keyword>
<dbReference type="InterPro" id="IPR000086">
    <property type="entry name" value="NUDIX_hydrolase_dom"/>
</dbReference>
<comment type="cofactor">
    <cofactor evidence="1">
        <name>Mg(2+)</name>
        <dbReference type="ChEBI" id="CHEBI:18420"/>
    </cofactor>
</comment>
<keyword evidence="3 4" id="KW-0378">Hydrolase</keyword>
<protein>
    <submittedName>
        <fullName evidence="6">NUDIX domain-containing protein</fullName>
    </submittedName>
</protein>
<evidence type="ECO:0000313" key="7">
    <source>
        <dbReference type="Proteomes" id="UP000221369"/>
    </source>
</evidence>